<evidence type="ECO:0000256" key="2">
    <source>
        <dbReference type="ARBA" id="ARBA00009387"/>
    </source>
</evidence>
<evidence type="ECO:0000313" key="6">
    <source>
        <dbReference type="Proteomes" id="UP000570514"/>
    </source>
</evidence>
<dbReference type="RefSeq" id="WP_167081303.1">
    <property type="nucleotide sequence ID" value="NZ_BAAADC010000001.1"/>
</dbReference>
<dbReference type="Gene3D" id="1.10.530.10">
    <property type="match status" value="1"/>
</dbReference>
<dbReference type="AlphaFoldDB" id="A0A846MWG7"/>
<dbReference type="CDD" id="cd00254">
    <property type="entry name" value="LT-like"/>
    <property type="match status" value="1"/>
</dbReference>
<dbReference type="EMBL" id="JAASRM010000001">
    <property type="protein sequence ID" value="NIK87565.1"/>
    <property type="molecule type" value="Genomic_DNA"/>
</dbReference>
<evidence type="ECO:0000259" key="4">
    <source>
        <dbReference type="Pfam" id="PF01464"/>
    </source>
</evidence>
<feature type="signal peptide" evidence="3">
    <location>
        <begin position="1"/>
        <end position="21"/>
    </location>
</feature>
<sequence length="194" mass="21076">MDLVSAAAACVLFFTPPFACPAPPNKSAFADTAVASWQSYIGEAARRFAIPEDWIARVMAAESGGRLTLNGNPITSPKGAMGLMQLMPETWLVMRQRLKLGDDPYDPHDNILAGAAYLRMLWEEFGTEGMFAAYNAGPTRYRAYLAGTKPLPVETEAYLARIASGPSPHMRHEPSRIINTDTGGLFVPLSSSPR</sequence>
<evidence type="ECO:0000256" key="1">
    <source>
        <dbReference type="ARBA" id="ARBA00007734"/>
    </source>
</evidence>
<evidence type="ECO:0000256" key="3">
    <source>
        <dbReference type="SAM" id="SignalP"/>
    </source>
</evidence>
<dbReference type="Proteomes" id="UP000570514">
    <property type="component" value="Unassembled WGS sequence"/>
</dbReference>
<keyword evidence="3" id="KW-0732">Signal</keyword>
<dbReference type="InterPro" id="IPR008258">
    <property type="entry name" value="Transglycosylase_SLT_dom_1"/>
</dbReference>
<comment type="similarity">
    <text evidence="1">Belongs to the transglycosylase Slt family.</text>
</comment>
<comment type="similarity">
    <text evidence="2">Belongs to the virb1 family.</text>
</comment>
<dbReference type="Pfam" id="PF01464">
    <property type="entry name" value="SLT"/>
    <property type="match status" value="1"/>
</dbReference>
<name>A0A846MWG7_9PROT</name>
<keyword evidence="6" id="KW-1185">Reference proteome</keyword>
<proteinExistence type="inferred from homology"/>
<protein>
    <submittedName>
        <fullName evidence="5">Soluble lytic murein transglycosylase-like protein</fullName>
    </submittedName>
</protein>
<feature type="chain" id="PRO_5032773192" evidence="3">
    <location>
        <begin position="22"/>
        <end position="194"/>
    </location>
</feature>
<dbReference type="InterPro" id="IPR023346">
    <property type="entry name" value="Lysozyme-like_dom_sf"/>
</dbReference>
<dbReference type="PANTHER" id="PTHR37423:SF2">
    <property type="entry name" value="MEMBRANE-BOUND LYTIC MUREIN TRANSGLYCOSYLASE C"/>
    <property type="match status" value="1"/>
</dbReference>
<dbReference type="PANTHER" id="PTHR37423">
    <property type="entry name" value="SOLUBLE LYTIC MUREIN TRANSGLYCOSYLASE-RELATED"/>
    <property type="match status" value="1"/>
</dbReference>
<comment type="caution">
    <text evidence="5">The sequence shown here is derived from an EMBL/GenBank/DDBJ whole genome shotgun (WGS) entry which is preliminary data.</text>
</comment>
<feature type="domain" description="Transglycosylase SLT" evidence="4">
    <location>
        <begin position="40"/>
        <end position="147"/>
    </location>
</feature>
<accession>A0A846MWG7</accession>
<gene>
    <name evidence="5" type="ORF">FHS83_000883</name>
</gene>
<evidence type="ECO:0000313" key="5">
    <source>
        <dbReference type="EMBL" id="NIK87565.1"/>
    </source>
</evidence>
<organism evidence="5 6">
    <name type="scientific">Rhizomicrobium palustre</name>
    <dbReference type="NCBI Taxonomy" id="189966"/>
    <lineage>
        <taxon>Bacteria</taxon>
        <taxon>Pseudomonadati</taxon>
        <taxon>Pseudomonadota</taxon>
        <taxon>Alphaproteobacteria</taxon>
        <taxon>Micropepsales</taxon>
        <taxon>Micropepsaceae</taxon>
        <taxon>Rhizomicrobium</taxon>
    </lineage>
</organism>
<reference evidence="5 6" key="1">
    <citation type="submission" date="2020-03" db="EMBL/GenBank/DDBJ databases">
        <title>Genomic Encyclopedia of Type Strains, Phase IV (KMG-IV): sequencing the most valuable type-strain genomes for metagenomic binning, comparative biology and taxonomic classification.</title>
        <authorList>
            <person name="Goeker M."/>
        </authorList>
    </citation>
    <scope>NUCLEOTIDE SEQUENCE [LARGE SCALE GENOMIC DNA]</scope>
    <source>
        <strain evidence="5 6">DSM 19867</strain>
    </source>
</reference>
<dbReference type="SUPFAM" id="SSF53955">
    <property type="entry name" value="Lysozyme-like"/>
    <property type="match status" value="1"/>
</dbReference>